<reference evidence="3 4" key="1">
    <citation type="journal article" date="2024" name="Commun. Biol.">
        <title>Comparative genomic analysis of thermophilic fungi reveals convergent evolutionary adaptations and gene losses.</title>
        <authorList>
            <person name="Steindorff A.S."/>
            <person name="Aguilar-Pontes M.V."/>
            <person name="Robinson A.J."/>
            <person name="Andreopoulos B."/>
            <person name="LaButti K."/>
            <person name="Kuo A."/>
            <person name="Mondo S."/>
            <person name="Riley R."/>
            <person name="Otillar R."/>
            <person name="Haridas S."/>
            <person name="Lipzen A."/>
            <person name="Grimwood J."/>
            <person name="Schmutz J."/>
            <person name="Clum A."/>
            <person name="Reid I.D."/>
            <person name="Moisan M.C."/>
            <person name="Butler G."/>
            <person name="Nguyen T.T.M."/>
            <person name="Dewar K."/>
            <person name="Conant G."/>
            <person name="Drula E."/>
            <person name="Henrissat B."/>
            <person name="Hansel C."/>
            <person name="Singer S."/>
            <person name="Hutchinson M.I."/>
            <person name="de Vries R.P."/>
            <person name="Natvig D.O."/>
            <person name="Powell A.J."/>
            <person name="Tsang A."/>
            <person name="Grigoriev I.V."/>
        </authorList>
    </citation>
    <scope>NUCLEOTIDE SEQUENCE [LARGE SCALE GENOMIC DNA]</scope>
    <source>
        <strain evidence="3 4">CBS 494.80</strain>
    </source>
</reference>
<name>A0ABR4CD38_9HELO</name>
<comment type="caution">
    <text evidence="3">The sequence shown here is derived from an EMBL/GenBank/DDBJ whole genome shotgun (WGS) entry which is preliminary data.</text>
</comment>
<dbReference type="EMBL" id="JAZHXI010000010">
    <property type="protein sequence ID" value="KAL2067587.1"/>
    <property type="molecule type" value="Genomic_DNA"/>
</dbReference>
<protein>
    <submittedName>
        <fullName evidence="3">Uncharacterized protein</fullName>
    </submittedName>
</protein>
<gene>
    <name evidence="3" type="ORF">VTL71DRAFT_2012</name>
</gene>
<feature type="chain" id="PRO_5046106772" evidence="2">
    <location>
        <begin position="20"/>
        <end position="229"/>
    </location>
</feature>
<keyword evidence="2" id="KW-0732">Signal</keyword>
<keyword evidence="4" id="KW-1185">Reference proteome</keyword>
<sequence length="229" mass="22320">MIGMKSLAACAAVFSVVYATALPAPEDEWHVSLLKRQAPGTPAFACHSACGTAITLSRGASPCTNEAFLTDYAACLACAGPSDQNIWRYYGGTLTTAGTACGLSTTPGAAPPAAVTSSSVPTTSSPAPEPTSSSTETSASSVVSSIISSTVSQSSSLVAYSTLSTPVASVSVSTTAAPTYAPSSTVAATTSAANSTSTTVPFTGGANSAGVHMAGAFVAVAGAVFAAVL</sequence>
<accession>A0ABR4CD38</accession>
<feature type="region of interest" description="Disordered" evidence="1">
    <location>
        <begin position="112"/>
        <end position="138"/>
    </location>
</feature>
<dbReference type="Proteomes" id="UP001595075">
    <property type="component" value="Unassembled WGS sequence"/>
</dbReference>
<feature type="signal peptide" evidence="2">
    <location>
        <begin position="1"/>
        <end position="19"/>
    </location>
</feature>
<evidence type="ECO:0000313" key="4">
    <source>
        <dbReference type="Proteomes" id="UP001595075"/>
    </source>
</evidence>
<evidence type="ECO:0000256" key="1">
    <source>
        <dbReference type="SAM" id="MobiDB-lite"/>
    </source>
</evidence>
<organism evidence="3 4">
    <name type="scientific">Oculimacula yallundae</name>
    <dbReference type="NCBI Taxonomy" id="86028"/>
    <lineage>
        <taxon>Eukaryota</taxon>
        <taxon>Fungi</taxon>
        <taxon>Dikarya</taxon>
        <taxon>Ascomycota</taxon>
        <taxon>Pezizomycotina</taxon>
        <taxon>Leotiomycetes</taxon>
        <taxon>Helotiales</taxon>
        <taxon>Ploettnerulaceae</taxon>
        <taxon>Oculimacula</taxon>
    </lineage>
</organism>
<evidence type="ECO:0000313" key="3">
    <source>
        <dbReference type="EMBL" id="KAL2067587.1"/>
    </source>
</evidence>
<proteinExistence type="predicted"/>
<evidence type="ECO:0000256" key="2">
    <source>
        <dbReference type="SAM" id="SignalP"/>
    </source>
</evidence>